<evidence type="ECO:0000256" key="1">
    <source>
        <dbReference type="SAM" id="Coils"/>
    </source>
</evidence>
<feature type="transmembrane region" description="Helical" evidence="3">
    <location>
        <begin position="86"/>
        <end position="105"/>
    </location>
</feature>
<accession>A0A292PSP5</accession>
<dbReference type="EMBL" id="LN891080">
    <property type="protein sequence ID" value="CUS09493.1"/>
    <property type="molecule type" value="Genomic_DNA"/>
</dbReference>
<dbReference type="Proteomes" id="UP001412239">
    <property type="component" value="Unassembled WGS sequence"/>
</dbReference>
<keyword evidence="1" id="KW-0175">Coiled coil</keyword>
<keyword evidence="3" id="KW-0472">Membrane</keyword>
<protein>
    <submittedName>
        <fullName evidence="4">Uncharacterized protein</fullName>
    </submittedName>
</protein>
<reference evidence="4" key="1">
    <citation type="submission" date="2015-10" db="EMBL/GenBank/DDBJ databases">
        <authorList>
            <person name="Regsiter A."/>
            <person name="william w."/>
        </authorList>
    </citation>
    <scope>NUCLEOTIDE SEQUENCE</scope>
    <source>
        <strain evidence="4">Montdore</strain>
    </source>
</reference>
<feature type="region of interest" description="Disordered" evidence="2">
    <location>
        <begin position="1"/>
        <end position="46"/>
    </location>
</feature>
<evidence type="ECO:0000256" key="3">
    <source>
        <dbReference type="SAM" id="Phobius"/>
    </source>
</evidence>
<evidence type="ECO:0000313" key="5">
    <source>
        <dbReference type="Proteomes" id="UP001412239"/>
    </source>
</evidence>
<evidence type="ECO:0000313" key="4">
    <source>
        <dbReference type="EMBL" id="CUS09493.1"/>
    </source>
</evidence>
<sequence length="160" mass="17918">MFLARRGCHDLFGGEPYSPAPSSSEAGGGPGEGKPEDGAGQGAEKRDDDLKARVIVLERLHEHVTTKGFARIEGEIKSCKNEGRGFFCFLISVIMLGVGLKIWSYDVAMNEKYNNSLLRVQDRVGADIEKMEKRVERGQERLQRELKLVHEKLEKLFVRG</sequence>
<keyword evidence="5" id="KW-1185">Reference proteome</keyword>
<feature type="compositionally biased region" description="Low complexity" evidence="2">
    <location>
        <begin position="13"/>
        <end position="25"/>
    </location>
</feature>
<feature type="compositionally biased region" description="Basic and acidic residues" evidence="2">
    <location>
        <begin position="33"/>
        <end position="46"/>
    </location>
</feature>
<keyword evidence="3" id="KW-1133">Transmembrane helix</keyword>
<feature type="coiled-coil region" evidence="1">
    <location>
        <begin position="128"/>
        <end position="159"/>
    </location>
</feature>
<dbReference type="AlphaFoldDB" id="A0A292PSP5"/>
<name>A0A292PSP5_9PEZI</name>
<keyword evidence="3" id="KW-0812">Transmembrane</keyword>
<proteinExistence type="predicted"/>
<evidence type="ECO:0000256" key="2">
    <source>
        <dbReference type="SAM" id="MobiDB-lite"/>
    </source>
</evidence>
<gene>
    <name evidence="4" type="ORF">GSTUAT00006409001</name>
</gene>
<organism evidence="4 5">
    <name type="scientific">Tuber aestivum</name>
    <name type="common">summer truffle</name>
    <dbReference type="NCBI Taxonomy" id="59557"/>
    <lineage>
        <taxon>Eukaryota</taxon>
        <taxon>Fungi</taxon>
        <taxon>Dikarya</taxon>
        <taxon>Ascomycota</taxon>
        <taxon>Pezizomycotina</taxon>
        <taxon>Pezizomycetes</taxon>
        <taxon>Pezizales</taxon>
        <taxon>Tuberaceae</taxon>
        <taxon>Tuber</taxon>
    </lineage>
</organism>